<organism evidence="2 3">
    <name type="scientific">Pteropus alecto</name>
    <name type="common">Black flying fox</name>
    <dbReference type="NCBI Taxonomy" id="9402"/>
    <lineage>
        <taxon>Eukaryota</taxon>
        <taxon>Metazoa</taxon>
        <taxon>Chordata</taxon>
        <taxon>Craniata</taxon>
        <taxon>Vertebrata</taxon>
        <taxon>Euteleostomi</taxon>
        <taxon>Mammalia</taxon>
        <taxon>Eutheria</taxon>
        <taxon>Laurasiatheria</taxon>
        <taxon>Chiroptera</taxon>
        <taxon>Yinpterochiroptera</taxon>
        <taxon>Pteropodoidea</taxon>
        <taxon>Pteropodidae</taxon>
        <taxon>Pteropodinae</taxon>
        <taxon>Pteropus</taxon>
    </lineage>
</organism>
<evidence type="ECO:0000313" key="2">
    <source>
        <dbReference type="EMBL" id="ELK03073.1"/>
    </source>
</evidence>
<dbReference type="InParanoid" id="L5JXV3"/>
<reference evidence="3" key="1">
    <citation type="journal article" date="2013" name="Science">
        <title>Comparative analysis of bat genomes provides insight into the evolution of flight and immunity.</title>
        <authorList>
            <person name="Zhang G."/>
            <person name="Cowled C."/>
            <person name="Shi Z."/>
            <person name="Huang Z."/>
            <person name="Bishop-Lilly K.A."/>
            <person name="Fang X."/>
            <person name="Wynne J.W."/>
            <person name="Xiong Z."/>
            <person name="Baker M.L."/>
            <person name="Zhao W."/>
            <person name="Tachedjian M."/>
            <person name="Zhu Y."/>
            <person name="Zhou P."/>
            <person name="Jiang X."/>
            <person name="Ng J."/>
            <person name="Yang L."/>
            <person name="Wu L."/>
            <person name="Xiao J."/>
            <person name="Feng Y."/>
            <person name="Chen Y."/>
            <person name="Sun X."/>
            <person name="Zhang Y."/>
            <person name="Marsh G.A."/>
            <person name="Crameri G."/>
            <person name="Broder C.C."/>
            <person name="Frey K.G."/>
            <person name="Wang L.F."/>
            <person name="Wang J."/>
        </authorList>
    </citation>
    <scope>NUCLEOTIDE SEQUENCE [LARGE SCALE GENOMIC DNA]</scope>
</reference>
<dbReference type="AlphaFoldDB" id="L5JXV3"/>
<gene>
    <name evidence="2" type="ORF">PAL_GLEAN10016851</name>
</gene>
<keyword evidence="3" id="KW-1185">Reference proteome</keyword>
<dbReference type="EMBL" id="KB031114">
    <property type="protein sequence ID" value="ELK03073.1"/>
    <property type="molecule type" value="Genomic_DNA"/>
</dbReference>
<protein>
    <submittedName>
        <fullName evidence="2">Uncharacterized protein</fullName>
    </submittedName>
</protein>
<name>L5JXV3_PTEAL</name>
<dbReference type="Proteomes" id="UP000010552">
    <property type="component" value="Unassembled WGS sequence"/>
</dbReference>
<evidence type="ECO:0000256" key="1">
    <source>
        <dbReference type="SAM" id="MobiDB-lite"/>
    </source>
</evidence>
<proteinExistence type="predicted"/>
<sequence>MGRRPGLRPEEAPRRWLANLGLGARERLYAELDLVRPRRPTNCQPPHNKSGPDASGPSVGA</sequence>
<evidence type="ECO:0000313" key="3">
    <source>
        <dbReference type="Proteomes" id="UP000010552"/>
    </source>
</evidence>
<accession>L5JXV3</accession>
<feature type="region of interest" description="Disordered" evidence="1">
    <location>
        <begin position="36"/>
        <end position="61"/>
    </location>
</feature>